<name>A0A2P1GMA9_9VIRU</name>
<accession>A0A2P1GMA9</accession>
<reference evidence="2" key="1">
    <citation type="journal article" date="2018" name="Nature">
        <title>The evolutionary history of vertebrate RNA viruses.</title>
        <authorList>
            <person name="Shi M."/>
            <person name="Lin X.D."/>
            <person name="Chen X."/>
            <person name="Tian J.H."/>
            <person name="Chen L.J."/>
            <person name="Li K."/>
            <person name="Wang W."/>
            <person name="Eden J.S."/>
            <person name="Shen J.J."/>
            <person name="Liu L."/>
            <person name="Holmes E.C."/>
            <person name="Zhang Y.Z."/>
        </authorList>
    </citation>
    <scope>NUCLEOTIDE SEQUENCE</scope>
    <source>
        <strain evidence="2">DSYS3171</strain>
    </source>
</reference>
<keyword evidence="1" id="KW-0472">Membrane</keyword>
<sequence length="119" mass="13775">MEISGLFAALLILIIGFSVILNLWLLFSPEPVIPVVNLVALDHNYYLERVRERQIQQRAVAHDHQYARWARRHPALEQLWALPAAVYRVNNPRRMPRVLRGQPEEGDPSRFAVVRPFGS</sequence>
<keyword evidence="1" id="KW-1133">Transmembrane helix</keyword>
<keyword evidence="1" id="KW-0812">Transmembrane</keyword>
<evidence type="ECO:0000313" key="2">
    <source>
        <dbReference type="EMBL" id="AVM87124.1"/>
    </source>
</evidence>
<evidence type="ECO:0000256" key="1">
    <source>
        <dbReference type="SAM" id="Phobius"/>
    </source>
</evidence>
<feature type="transmembrane region" description="Helical" evidence="1">
    <location>
        <begin position="6"/>
        <end position="27"/>
    </location>
</feature>
<proteinExistence type="predicted"/>
<organism evidence="2">
    <name type="scientific">Wuhan astro-like virus</name>
    <dbReference type="NCBI Taxonomy" id="2116423"/>
    <lineage>
        <taxon>Viruses</taxon>
        <taxon>Riboviria</taxon>
    </lineage>
</organism>
<protein>
    <submittedName>
        <fullName evidence="2">Uncharacterized protein</fullName>
    </submittedName>
</protein>
<dbReference type="EMBL" id="MG599873">
    <property type="protein sequence ID" value="AVM87124.1"/>
    <property type="molecule type" value="Genomic_RNA"/>
</dbReference>